<dbReference type="AlphaFoldDB" id="A0A8H6W912"/>
<dbReference type="InterPro" id="IPR013149">
    <property type="entry name" value="ADH-like_C"/>
</dbReference>
<dbReference type="PANTHER" id="PTHR45033:SF2">
    <property type="entry name" value="ZINC-TYPE ALCOHOL DEHYDROGENASE-LIKE PROTEIN C1773.06C"/>
    <property type="match status" value="1"/>
</dbReference>
<name>A0A8H6W912_9AGAR</name>
<comment type="caution">
    <text evidence="2">The sequence shown here is derived from an EMBL/GenBank/DDBJ whole genome shotgun (WGS) entry which is preliminary data.</text>
</comment>
<dbReference type="Pfam" id="PF00107">
    <property type="entry name" value="ADH_zinc_N"/>
    <property type="match status" value="1"/>
</dbReference>
<dbReference type="InterPro" id="IPR052711">
    <property type="entry name" value="Zinc_ADH-like"/>
</dbReference>
<dbReference type="SUPFAM" id="SSF51735">
    <property type="entry name" value="NAD(P)-binding Rossmann-fold domains"/>
    <property type="match status" value="1"/>
</dbReference>
<organism evidence="2 3">
    <name type="scientific">Mycena indigotica</name>
    <dbReference type="NCBI Taxonomy" id="2126181"/>
    <lineage>
        <taxon>Eukaryota</taxon>
        <taxon>Fungi</taxon>
        <taxon>Dikarya</taxon>
        <taxon>Basidiomycota</taxon>
        <taxon>Agaricomycotina</taxon>
        <taxon>Agaricomycetes</taxon>
        <taxon>Agaricomycetidae</taxon>
        <taxon>Agaricales</taxon>
        <taxon>Marasmiineae</taxon>
        <taxon>Mycenaceae</taxon>
        <taxon>Mycena</taxon>
    </lineage>
</organism>
<dbReference type="InterPro" id="IPR011032">
    <property type="entry name" value="GroES-like_sf"/>
</dbReference>
<dbReference type="GO" id="GO:0016491">
    <property type="term" value="F:oxidoreductase activity"/>
    <property type="evidence" value="ECO:0007669"/>
    <property type="project" value="InterPro"/>
</dbReference>
<dbReference type="InterPro" id="IPR020843">
    <property type="entry name" value="ER"/>
</dbReference>
<dbReference type="Gene3D" id="3.90.180.10">
    <property type="entry name" value="Medium-chain alcohol dehydrogenases, catalytic domain"/>
    <property type="match status" value="1"/>
</dbReference>
<reference evidence="2" key="1">
    <citation type="submission" date="2020-05" db="EMBL/GenBank/DDBJ databases">
        <title>Mycena genomes resolve the evolution of fungal bioluminescence.</title>
        <authorList>
            <person name="Tsai I.J."/>
        </authorList>
    </citation>
    <scope>NUCLEOTIDE SEQUENCE</scope>
    <source>
        <strain evidence="2">171206Taipei</strain>
    </source>
</reference>
<dbReference type="CDD" id="cd08276">
    <property type="entry name" value="MDR7"/>
    <property type="match status" value="1"/>
</dbReference>
<dbReference type="SUPFAM" id="SSF50129">
    <property type="entry name" value="GroES-like"/>
    <property type="match status" value="1"/>
</dbReference>
<dbReference type="RefSeq" id="XP_037222692.1">
    <property type="nucleotide sequence ID" value="XM_037359807.1"/>
</dbReference>
<evidence type="ECO:0000313" key="2">
    <source>
        <dbReference type="EMBL" id="KAF7309242.1"/>
    </source>
</evidence>
<protein>
    <submittedName>
        <fullName evidence="2">Alcohol dehydrogenase superfamily protein</fullName>
    </submittedName>
</protein>
<proteinExistence type="predicted"/>
<accession>A0A8H6W912</accession>
<dbReference type="OrthoDB" id="9930022at2759"/>
<dbReference type="SMART" id="SM00829">
    <property type="entry name" value="PKS_ER"/>
    <property type="match status" value="1"/>
</dbReference>
<feature type="domain" description="Enoyl reductase (ER)" evidence="1">
    <location>
        <begin position="21"/>
        <end position="354"/>
    </location>
</feature>
<dbReference type="InterPro" id="IPR036291">
    <property type="entry name" value="NAD(P)-bd_dom_sf"/>
</dbReference>
<keyword evidence="3" id="KW-1185">Reference proteome</keyword>
<dbReference type="PANTHER" id="PTHR45033">
    <property type="match status" value="1"/>
</dbReference>
<dbReference type="GeneID" id="59342323"/>
<dbReference type="Proteomes" id="UP000636479">
    <property type="component" value="Unassembled WGS sequence"/>
</dbReference>
<dbReference type="Pfam" id="PF08240">
    <property type="entry name" value="ADH_N"/>
    <property type="match status" value="1"/>
</dbReference>
<gene>
    <name evidence="2" type="ORF">MIND_00294500</name>
</gene>
<dbReference type="EMBL" id="JACAZF010000003">
    <property type="protein sequence ID" value="KAF7309242.1"/>
    <property type="molecule type" value="Genomic_DNA"/>
</dbReference>
<evidence type="ECO:0000259" key="1">
    <source>
        <dbReference type="SMART" id="SM00829"/>
    </source>
</evidence>
<dbReference type="InterPro" id="IPR013154">
    <property type="entry name" value="ADH-like_N"/>
</dbReference>
<sequence length="357" mass="38304">MMAIDIPIIARQYTVPTASYRHYRLRLEDAPVPTPKANEVLVKIKAVSLQSRDLMVLNNEYPPPIAADVVPCSDMAGEVVAVGADVARWTPGDRVMANFFLELLFEDSMTTEIKTSALGGAVHGVLTEYRAFPEHSLVAIPSHLNYEEASTLPCAALTAYNALVYGFQRVKAGDTVLIQGTGGVSIFALQFSLASGALPIVLSASDEKLRTATNLGAKHGINYLTTPAWDEAVRALTGGRGVDHVLEVVGNATLERSLKAVRIGGSVNIIGMLGGKGVQGDAPPPHIIGTTVWNSIKIRGVYVGSVAQFEDMNRLLAANPDVTRPVIDKVFSFEEAREGFAYLQSQKHVGKVVIRVA</sequence>
<evidence type="ECO:0000313" key="3">
    <source>
        <dbReference type="Proteomes" id="UP000636479"/>
    </source>
</evidence>
<dbReference type="Gene3D" id="3.40.50.720">
    <property type="entry name" value="NAD(P)-binding Rossmann-like Domain"/>
    <property type="match status" value="1"/>
</dbReference>